<evidence type="ECO:0000256" key="2">
    <source>
        <dbReference type="ARBA" id="ARBA00009410"/>
    </source>
</evidence>
<keyword evidence="7" id="KW-1185">Reference proteome</keyword>
<dbReference type="Pfam" id="PF01266">
    <property type="entry name" value="DAO"/>
    <property type="match status" value="1"/>
</dbReference>
<evidence type="ECO:0000256" key="4">
    <source>
        <dbReference type="ARBA" id="ARBA00023002"/>
    </source>
</evidence>
<dbReference type="AlphaFoldDB" id="A0A3N0EGG3"/>
<dbReference type="EMBL" id="RJMB01000002">
    <property type="protein sequence ID" value="RNL86980.1"/>
    <property type="molecule type" value="Genomic_DNA"/>
</dbReference>
<dbReference type="SUPFAM" id="SSF54373">
    <property type="entry name" value="FAD-linked reductases, C-terminal domain"/>
    <property type="match status" value="1"/>
</dbReference>
<dbReference type="OrthoDB" id="9806257at2"/>
<evidence type="ECO:0000259" key="5">
    <source>
        <dbReference type="Pfam" id="PF01266"/>
    </source>
</evidence>
<keyword evidence="4" id="KW-0560">Oxidoreductase</keyword>
<keyword evidence="3" id="KW-0285">Flavoprotein</keyword>
<name>A0A3N0EGG3_9ACTN</name>
<comment type="similarity">
    <text evidence="2">Belongs to the DadA oxidoreductase family.</text>
</comment>
<evidence type="ECO:0000256" key="3">
    <source>
        <dbReference type="ARBA" id="ARBA00022630"/>
    </source>
</evidence>
<comment type="caution">
    <text evidence="6">The sequence shown here is derived from an EMBL/GenBank/DDBJ whole genome shotgun (WGS) entry which is preliminary data.</text>
</comment>
<accession>A0A3N0EGG3</accession>
<dbReference type="SUPFAM" id="SSF51905">
    <property type="entry name" value="FAD/NAD(P)-binding domain"/>
    <property type="match status" value="1"/>
</dbReference>
<protein>
    <submittedName>
        <fullName evidence="6">FAD-binding oxidoreductase</fullName>
    </submittedName>
</protein>
<dbReference type="PANTHER" id="PTHR13847">
    <property type="entry name" value="SARCOSINE DEHYDROGENASE-RELATED"/>
    <property type="match status" value="1"/>
</dbReference>
<evidence type="ECO:0000313" key="7">
    <source>
        <dbReference type="Proteomes" id="UP000269198"/>
    </source>
</evidence>
<sequence>MRVIVLGGGIVGASAAFHLSSRGVATTLVDRGHPGQATAAGAGIVFPWPFPGVARQLGDFQLRAAAHYPDLVADLVADGEDPGYEVVGGLSVSTDNGTADQDFELVSSLAAQSGYEGIGEVTRLAAGAPSRHFPLLPGDYQGIHVAGMARVDGRRASAALSNAAEQRGTRHLRAEAELIGDGDRVTGVRLGGEEHRADAVIVAAGAWSARLLSPFDVTVPVFPVRGQITHFAVPGQATGDWPCVRLGERDYYVLAFPPNRIVAGATREPGAGFDYRVTGAGLRQVVTEAIDVLPGLAEATVLETRVGFRPGSRDGLPILGTIESLPGVVVATGLGAEGLSLGPYQGAVAARLAVGEGADTDLSPFRPDRQV</sequence>
<dbReference type="Gene3D" id="3.50.50.60">
    <property type="entry name" value="FAD/NAD(P)-binding domain"/>
    <property type="match status" value="1"/>
</dbReference>
<evidence type="ECO:0000256" key="1">
    <source>
        <dbReference type="ARBA" id="ARBA00001974"/>
    </source>
</evidence>
<organism evidence="6 7">
    <name type="scientific">Halostreptopolyspora alba</name>
    <dbReference type="NCBI Taxonomy" id="2487137"/>
    <lineage>
        <taxon>Bacteria</taxon>
        <taxon>Bacillati</taxon>
        <taxon>Actinomycetota</taxon>
        <taxon>Actinomycetes</taxon>
        <taxon>Streptosporangiales</taxon>
        <taxon>Nocardiopsidaceae</taxon>
        <taxon>Halostreptopolyspora</taxon>
    </lineage>
</organism>
<dbReference type="GO" id="GO:0016491">
    <property type="term" value="F:oxidoreductase activity"/>
    <property type="evidence" value="ECO:0007669"/>
    <property type="project" value="UniProtKB-KW"/>
</dbReference>
<evidence type="ECO:0000313" key="6">
    <source>
        <dbReference type="EMBL" id="RNL86980.1"/>
    </source>
</evidence>
<dbReference type="GO" id="GO:0005737">
    <property type="term" value="C:cytoplasm"/>
    <property type="evidence" value="ECO:0007669"/>
    <property type="project" value="TreeGrafter"/>
</dbReference>
<feature type="domain" description="FAD dependent oxidoreductase" evidence="5">
    <location>
        <begin position="2"/>
        <end position="351"/>
    </location>
</feature>
<dbReference type="Proteomes" id="UP000269198">
    <property type="component" value="Unassembled WGS sequence"/>
</dbReference>
<gene>
    <name evidence="6" type="ORF">EFW17_03740</name>
</gene>
<dbReference type="PANTHER" id="PTHR13847:SF286">
    <property type="entry name" value="D-AMINO ACID DEHYDROGENASE"/>
    <property type="match status" value="1"/>
</dbReference>
<dbReference type="InterPro" id="IPR006076">
    <property type="entry name" value="FAD-dep_OxRdtase"/>
</dbReference>
<reference evidence="6 7" key="1">
    <citation type="submission" date="2018-11" db="EMBL/GenBank/DDBJ databases">
        <title>The genome draft of YIM 96095.</title>
        <authorList>
            <person name="Tang S.-K."/>
            <person name="Chunyu W.-X."/>
            <person name="Feng Y.-Z."/>
        </authorList>
    </citation>
    <scope>NUCLEOTIDE SEQUENCE [LARGE SCALE GENOMIC DNA]</scope>
    <source>
        <strain evidence="6 7">YIM 96095</strain>
    </source>
</reference>
<proteinExistence type="inferred from homology"/>
<comment type="cofactor">
    <cofactor evidence="1">
        <name>FAD</name>
        <dbReference type="ChEBI" id="CHEBI:57692"/>
    </cofactor>
</comment>
<dbReference type="RefSeq" id="WP_123199808.1">
    <property type="nucleotide sequence ID" value="NZ_RJMB01000002.1"/>
</dbReference>
<dbReference type="Gene3D" id="3.30.9.10">
    <property type="entry name" value="D-Amino Acid Oxidase, subunit A, domain 2"/>
    <property type="match status" value="1"/>
</dbReference>
<dbReference type="InterPro" id="IPR036188">
    <property type="entry name" value="FAD/NAD-bd_sf"/>
</dbReference>